<dbReference type="EMBL" id="QJKJ01010153">
    <property type="protein sequence ID" value="RDX74523.1"/>
    <property type="molecule type" value="Genomic_DNA"/>
</dbReference>
<name>A0A371F8R7_MUCPR</name>
<gene>
    <name evidence="1" type="ORF">CR513_45726</name>
</gene>
<dbReference type="Proteomes" id="UP000257109">
    <property type="component" value="Unassembled WGS sequence"/>
</dbReference>
<reference evidence="1" key="1">
    <citation type="submission" date="2018-05" db="EMBL/GenBank/DDBJ databases">
        <title>Draft genome of Mucuna pruriens seed.</title>
        <authorList>
            <person name="Nnadi N.E."/>
            <person name="Vos R."/>
            <person name="Hasami M.H."/>
            <person name="Devisetty U.K."/>
            <person name="Aguiy J.C."/>
        </authorList>
    </citation>
    <scope>NUCLEOTIDE SEQUENCE [LARGE SCALE GENOMIC DNA]</scope>
    <source>
        <strain evidence="1">JCA_2017</strain>
    </source>
</reference>
<evidence type="ECO:0000313" key="1">
    <source>
        <dbReference type="EMBL" id="RDX74523.1"/>
    </source>
</evidence>
<accession>A0A371F8R7</accession>
<evidence type="ECO:0000313" key="2">
    <source>
        <dbReference type="Proteomes" id="UP000257109"/>
    </source>
</evidence>
<feature type="non-terminal residue" evidence="1">
    <location>
        <position position="1"/>
    </location>
</feature>
<proteinExistence type="predicted"/>
<dbReference type="OrthoDB" id="1414623at2759"/>
<comment type="caution">
    <text evidence="1">The sequence shown here is derived from an EMBL/GenBank/DDBJ whole genome shotgun (WGS) entry which is preliminary data.</text>
</comment>
<keyword evidence="2" id="KW-1185">Reference proteome</keyword>
<protein>
    <submittedName>
        <fullName evidence="1">Uncharacterized protein</fullName>
    </submittedName>
</protein>
<sequence length="97" mass="11316">MTLKETRRKRFHTHQHGEYNVRSSLYSSQHCFCGRSFGQKVGMRMIHYLNRTINYMHTYQKSNSLEIGYSDFDFVGCSDSKHSTSGYIYMLAGEAIS</sequence>
<dbReference type="AlphaFoldDB" id="A0A371F8R7"/>
<organism evidence="1 2">
    <name type="scientific">Mucuna pruriens</name>
    <name type="common">Velvet bean</name>
    <name type="synonym">Dolichos pruriens</name>
    <dbReference type="NCBI Taxonomy" id="157652"/>
    <lineage>
        <taxon>Eukaryota</taxon>
        <taxon>Viridiplantae</taxon>
        <taxon>Streptophyta</taxon>
        <taxon>Embryophyta</taxon>
        <taxon>Tracheophyta</taxon>
        <taxon>Spermatophyta</taxon>
        <taxon>Magnoliopsida</taxon>
        <taxon>eudicotyledons</taxon>
        <taxon>Gunneridae</taxon>
        <taxon>Pentapetalae</taxon>
        <taxon>rosids</taxon>
        <taxon>fabids</taxon>
        <taxon>Fabales</taxon>
        <taxon>Fabaceae</taxon>
        <taxon>Papilionoideae</taxon>
        <taxon>50 kb inversion clade</taxon>
        <taxon>NPAAA clade</taxon>
        <taxon>indigoferoid/millettioid clade</taxon>
        <taxon>Phaseoleae</taxon>
        <taxon>Mucuna</taxon>
    </lineage>
</organism>